<gene>
    <name evidence="2" type="ORF">PUV54_06625</name>
</gene>
<evidence type="ECO:0000313" key="2">
    <source>
        <dbReference type="EMBL" id="WDI32870.1"/>
    </source>
</evidence>
<feature type="transmembrane region" description="Helical" evidence="1">
    <location>
        <begin position="51"/>
        <end position="69"/>
    </location>
</feature>
<dbReference type="Proteomes" id="UP001214043">
    <property type="component" value="Chromosome"/>
</dbReference>
<dbReference type="KEGG" id="hfl:PUV54_06625"/>
<accession>A0AAE9ZFH8</accession>
<feature type="transmembrane region" description="Helical" evidence="1">
    <location>
        <begin position="343"/>
        <end position="363"/>
    </location>
</feature>
<dbReference type="AlphaFoldDB" id="A0AAE9ZFH8"/>
<sequence>MSVSDATLGGGDALLKKSALTKNPYLLVALPLAVFWLFSTAIGYAAATPGAAPVLVVLSVAAAVPFAHLRASEFLVFQRRFLQLSAGLLVVYLLSEPFNVPVITLEAHHPAAMLHAYGRWLGAVLAMLAVFRPVFLAPAAGLAWLLRGMNEMLTGFEFSVLDVEIVFEVLVFAALGFLFVRMLARSGAVSENVELKAGVLIAAIAVGAHFGNYFHSAIAKIALDGGMLSWIMDNRLYDGMLGAIEKGTFPFAASAMLTQTMFDALHVANVPFHLLSFAAQFAAILCVARRKWVIAITLVYDAFHIGVFLVYGLLFWKWIALNAILIAMTAAIPKGAWTRRVSLVCALFVIGGGVFFTTARLAWYDAPAFASRYFEAVDGDGVRYRVPSAYFGSASYQVSHGKFYPPVSQGHFSPSVWGSVKSQEPLLARRNCRPAQDELQTAASNSEIAALKAYVWANHAALLRAADNNGQVNPYAYLHHHFPTLFVKRDIDNADLRNITDYIFVVESVCLDLDNGRLTRNIINRDEIHLGKAKE</sequence>
<feature type="transmembrane region" description="Helical" evidence="1">
    <location>
        <begin position="81"/>
        <end position="100"/>
    </location>
</feature>
<proteinExistence type="predicted"/>
<feature type="transmembrane region" description="Helical" evidence="1">
    <location>
        <begin position="264"/>
        <end position="285"/>
    </location>
</feature>
<keyword evidence="1" id="KW-0812">Transmembrane</keyword>
<evidence type="ECO:0000313" key="3">
    <source>
        <dbReference type="Proteomes" id="UP001214043"/>
    </source>
</evidence>
<feature type="transmembrane region" description="Helical" evidence="1">
    <location>
        <begin position="292"/>
        <end position="312"/>
    </location>
</feature>
<keyword evidence="1" id="KW-1133">Transmembrane helix</keyword>
<keyword evidence="3" id="KW-1185">Reference proteome</keyword>
<evidence type="ECO:0000256" key="1">
    <source>
        <dbReference type="SAM" id="Phobius"/>
    </source>
</evidence>
<name>A0AAE9ZFH8_9PROT</name>
<organism evidence="2 3">
    <name type="scientific">Hyphococcus flavus</name>
    <dbReference type="NCBI Taxonomy" id="1866326"/>
    <lineage>
        <taxon>Bacteria</taxon>
        <taxon>Pseudomonadati</taxon>
        <taxon>Pseudomonadota</taxon>
        <taxon>Alphaproteobacteria</taxon>
        <taxon>Parvularculales</taxon>
        <taxon>Parvularculaceae</taxon>
        <taxon>Hyphococcus</taxon>
    </lineage>
</organism>
<dbReference type="EMBL" id="CP118166">
    <property type="protein sequence ID" value="WDI32870.1"/>
    <property type="molecule type" value="Genomic_DNA"/>
</dbReference>
<feature type="transmembrane region" description="Helical" evidence="1">
    <location>
        <begin position="195"/>
        <end position="215"/>
    </location>
</feature>
<dbReference type="RefSeq" id="WP_274494821.1">
    <property type="nucleotide sequence ID" value="NZ_CP118166.1"/>
</dbReference>
<keyword evidence="1" id="KW-0472">Membrane</keyword>
<reference evidence="2" key="1">
    <citation type="submission" date="2023-02" db="EMBL/GenBank/DDBJ databases">
        <title>Genome sequence of Hyphococcus flavus.</title>
        <authorList>
            <person name="Rong J.-C."/>
            <person name="Zhao Q."/>
            <person name="Yi M."/>
            <person name="Wu J.-Y."/>
        </authorList>
    </citation>
    <scope>NUCLEOTIDE SEQUENCE</scope>
    <source>
        <strain evidence="2">MCCC 1K03223</strain>
    </source>
</reference>
<feature type="transmembrane region" description="Helical" evidence="1">
    <location>
        <begin position="25"/>
        <end position="45"/>
    </location>
</feature>
<feature type="transmembrane region" description="Helical" evidence="1">
    <location>
        <begin position="318"/>
        <end position="336"/>
    </location>
</feature>
<protein>
    <submittedName>
        <fullName evidence="2">Uncharacterized protein</fullName>
    </submittedName>
</protein>
<feature type="transmembrane region" description="Helical" evidence="1">
    <location>
        <begin position="120"/>
        <end position="146"/>
    </location>
</feature>
<feature type="transmembrane region" description="Helical" evidence="1">
    <location>
        <begin position="158"/>
        <end position="183"/>
    </location>
</feature>